<reference evidence="1 2" key="1">
    <citation type="journal article" date="2016" name="Nat. Commun.">
        <title>Thousands of microbial genomes shed light on interconnected biogeochemical processes in an aquifer system.</title>
        <authorList>
            <person name="Anantharaman K."/>
            <person name="Brown C.T."/>
            <person name="Hug L.A."/>
            <person name="Sharon I."/>
            <person name="Castelle C.J."/>
            <person name="Probst A.J."/>
            <person name="Thomas B.C."/>
            <person name="Singh A."/>
            <person name="Wilkins M.J."/>
            <person name="Karaoz U."/>
            <person name="Brodie E.L."/>
            <person name="Williams K.H."/>
            <person name="Hubbard S.S."/>
            <person name="Banfield J.F."/>
        </authorList>
    </citation>
    <scope>NUCLEOTIDE SEQUENCE [LARGE SCALE GENOMIC DNA]</scope>
</reference>
<dbReference type="EMBL" id="MEXR01000032">
    <property type="protein sequence ID" value="OGD09419.1"/>
    <property type="molecule type" value="Genomic_DNA"/>
</dbReference>
<sequence length="343" mass="37799">MSNESRVALDVSLYRSSPLEEVSSDVASLNVEAASTNKDIDPNRIWWFNRLPQNLSTKKPDFDASLAALDLERHIQSTPDNRHRLVILVSPASNFPEGRLDLYFVKNQNGAVTFDAYGIPLRHESPQKTEARLNQFALISDTKNLPPLHNQDAAMTPLSVTSSSPTDLCKLAQRWIDLPDEVWGQINSGEIKNRCQKLTQDMIPVAIAIQADLAKDVSPHRVGAQAETQMVSISGQSMDFSGSGCGESNSVYVSTSASYDFHIGQEVFCIGCPLCCREIGTVLTFGHDPCPHCGKSFGPHVEKTISAPPAVTFTETFTQSSLTEITAFAWLSNWWSQLQMQPN</sequence>
<proteinExistence type="predicted"/>
<protein>
    <submittedName>
        <fullName evidence="1">Uncharacterized protein</fullName>
    </submittedName>
</protein>
<name>A0A1F4ZSL8_9BACT</name>
<organism evidence="1 2">
    <name type="scientific">Candidatus Amesbacteria bacterium RIFOXYB1_FULL_44_23</name>
    <dbReference type="NCBI Taxonomy" id="1797263"/>
    <lineage>
        <taxon>Bacteria</taxon>
        <taxon>Candidatus Amesiibacteriota</taxon>
    </lineage>
</organism>
<evidence type="ECO:0000313" key="2">
    <source>
        <dbReference type="Proteomes" id="UP000176424"/>
    </source>
</evidence>
<dbReference type="AlphaFoldDB" id="A0A1F4ZSL8"/>
<comment type="caution">
    <text evidence="1">The sequence shown here is derived from an EMBL/GenBank/DDBJ whole genome shotgun (WGS) entry which is preliminary data.</text>
</comment>
<evidence type="ECO:0000313" key="1">
    <source>
        <dbReference type="EMBL" id="OGD09419.1"/>
    </source>
</evidence>
<dbReference type="Proteomes" id="UP000176424">
    <property type="component" value="Unassembled WGS sequence"/>
</dbReference>
<gene>
    <name evidence="1" type="ORF">A2397_01890</name>
</gene>
<dbReference type="STRING" id="1797263.A2397_01890"/>
<accession>A0A1F4ZSL8</accession>